<dbReference type="GO" id="GO:0008381">
    <property type="term" value="F:mechanosensitive monoatomic ion channel activity"/>
    <property type="evidence" value="ECO:0007669"/>
    <property type="project" value="TreeGrafter"/>
</dbReference>
<evidence type="ECO:0000313" key="6">
    <source>
        <dbReference type="EMBL" id="VAW90054.1"/>
    </source>
</evidence>
<feature type="transmembrane region" description="Helical" evidence="5">
    <location>
        <begin position="78"/>
        <end position="96"/>
    </location>
</feature>
<gene>
    <name evidence="6" type="ORF">MNBD_GAMMA17-861</name>
</gene>
<comment type="subcellular location">
    <subcellularLocation>
        <location evidence="1">Membrane</location>
        <topology evidence="1">Multi-pass membrane protein</topology>
    </subcellularLocation>
</comment>
<dbReference type="AlphaFoldDB" id="A0A3B1A8J4"/>
<dbReference type="GO" id="GO:0016020">
    <property type="term" value="C:membrane"/>
    <property type="evidence" value="ECO:0007669"/>
    <property type="project" value="UniProtKB-SubCell"/>
</dbReference>
<evidence type="ECO:0000256" key="1">
    <source>
        <dbReference type="ARBA" id="ARBA00004141"/>
    </source>
</evidence>
<reference evidence="6" key="1">
    <citation type="submission" date="2018-06" db="EMBL/GenBank/DDBJ databases">
        <authorList>
            <person name="Zhirakovskaya E."/>
        </authorList>
    </citation>
    <scope>NUCLEOTIDE SEQUENCE</scope>
</reference>
<dbReference type="InterPro" id="IPR036019">
    <property type="entry name" value="MscL_channel"/>
</dbReference>
<evidence type="ECO:0000256" key="3">
    <source>
        <dbReference type="ARBA" id="ARBA00022989"/>
    </source>
</evidence>
<dbReference type="Pfam" id="PF01741">
    <property type="entry name" value="MscL"/>
    <property type="match status" value="1"/>
</dbReference>
<sequence>MGMMKEFKEFAIKGNAVDMAIGIVIGAAFGKIISSLVGNIIMPPSVCFSVESILLTWRSRLKSHQEIYQQLLFRMACLYRQLLISLLLHLLFLLQLR</sequence>
<protein>
    <submittedName>
        <fullName evidence="6">Large-conductance mechanosensitive channel</fullName>
    </submittedName>
</protein>
<keyword evidence="3 5" id="KW-1133">Transmembrane helix</keyword>
<evidence type="ECO:0000256" key="4">
    <source>
        <dbReference type="ARBA" id="ARBA00023136"/>
    </source>
</evidence>
<proteinExistence type="predicted"/>
<dbReference type="PANTHER" id="PTHR30266:SF2">
    <property type="entry name" value="LARGE-CONDUCTANCE MECHANOSENSITIVE CHANNEL"/>
    <property type="match status" value="1"/>
</dbReference>
<organism evidence="6">
    <name type="scientific">hydrothermal vent metagenome</name>
    <dbReference type="NCBI Taxonomy" id="652676"/>
    <lineage>
        <taxon>unclassified sequences</taxon>
        <taxon>metagenomes</taxon>
        <taxon>ecological metagenomes</taxon>
    </lineage>
</organism>
<evidence type="ECO:0000256" key="2">
    <source>
        <dbReference type="ARBA" id="ARBA00022692"/>
    </source>
</evidence>
<keyword evidence="4 5" id="KW-0472">Membrane</keyword>
<keyword evidence="2 5" id="KW-0812">Transmembrane</keyword>
<evidence type="ECO:0000256" key="5">
    <source>
        <dbReference type="SAM" id="Phobius"/>
    </source>
</evidence>
<dbReference type="PANTHER" id="PTHR30266">
    <property type="entry name" value="MECHANOSENSITIVE CHANNEL MSCL"/>
    <property type="match status" value="1"/>
</dbReference>
<name>A0A3B1A8J4_9ZZZZ</name>
<dbReference type="Gene3D" id="1.10.1200.120">
    <property type="entry name" value="Large-conductance mechanosensitive channel, MscL, domain 1"/>
    <property type="match status" value="1"/>
</dbReference>
<dbReference type="EMBL" id="UOFQ01000170">
    <property type="protein sequence ID" value="VAW90054.1"/>
    <property type="molecule type" value="Genomic_DNA"/>
</dbReference>
<accession>A0A3B1A8J4</accession>
<dbReference type="InterPro" id="IPR037673">
    <property type="entry name" value="MSC/AndL"/>
</dbReference>
<dbReference type="SUPFAM" id="SSF81330">
    <property type="entry name" value="Gated mechanosensitive channel"/>
    <property type="match status" value="1"/>
</dbReference>